<keyword evidence="10" id="KW-1185">Reference proteome</keyword>
<dbReference type="UniPathway" id="UPA00028">
    <property type="reaction ID" value="UER00005"/>
</dbReference>
<feature type="binding site" evidence="8">
    <location>
        <begin position="192"/>
        <end position="195"/>
    </location>
    <ligand>
        <name>ATP</name>
        <dbReference type="ChEBI" id="CHEBI:30616"/>
    </ligand>
</feature>
<feature type="binding site" evidence="8">
    <location>
        <begin position="37"/>
        <end position="44"/>
    </location>
    <ligand>
        <name>ATP</name>
        <dbReference type="ChEBI" id="CHEBI:30616"/>
    </ligand>
</feature>
<evidence type="ECO:0000256" key="6">
    <source>
        <dbReference type="ARBA" id="ARBA00022840"/>
    </source>
</evidence>
<dbReference type="SUPFAM" id="SSF52374">
    <property type="entry name" value="Nucleotidylyl transferase"/>
    <property type="match status" value="1"/>
</dbReference>
<comment type="similarity">
    <text evidence="2 8">Belongs to the pantothenate synthetase family.</text>
</comment>
<keyword evidence="8" id="KW-0963">Cytoplasm</keyword>
<dbReference type="NCBIfam" id="TIGR00018">
    <property type="entry name" value="panC"/>
    <property type="match status" value="1"/>
</dbReference>
<evidence type="ECO:0000313" key="9">
    <source>
        <dbReference type="EMBL" id="AKS41299.1"/>
    </source>
</evidence>
<organism evidence="9 10">
    <name type="scientific">Wenzhouxiangella marina</name>
    <dbReference type="NCBI Taxonomy" id="1579979"/>
    <lineage>
        <taxon>Bacteria</taxon>
        <taxon>Pseudomonadati</taxon>
        <taxon>Pseudomonadota</taxon>
        <taxon>Gammaproteobacteria</taxon>
        <taxon>Chromatiales</taxon>
        <taxon>Wenzhouxiangellaceae</taxon>
        <taxon>Wenzhouxiangella</taxon>
    </lineage>
</organism>
<evidence type="ECO:0000256" key="8">
    <source>
        <dbReference type="HAMAP-Rule" id="MF_00158"/>
    </source>
</evidence>
<dbReference type="GO" id="GO:0004592">
    <property type="term" value="F:pantoate-beta-alanine ligase activity"/>
    <property type="evidence" value="ECO:0007669"/>
    <property type="project" value="UniProtKB-UniRule"/>
</dbReference>
<feature type="binding site" evidence="8">
    <location>
        <position position="68"/>
    </location>
    <ligand>
        <name>beta-alanine</name>
        <dbReference type="ChEBI" id="CHEBI:57966"/>
    </ligand>
</feature>
<dbReference type="GO" id="GO:0015940">
    <property type="term" value="P:pantothenate biosynthetic process"/>
    <property type="evidence" value="ECO:0007669"/>
    <property type="project" value="UniProtKB-UniRule"/>
</dbReference>
<evidence type="ECO:0000256" key="7">
    <source>
        <dbReference type="ARBA" id="ARBA00048258"/>
    </source>
</evidence>
<proteinExistence type="inferred from homology"/>
<accession>A0A0K0XUA7</accession>
<keyword evidence="3 8" id="KW-0436">Ligase</keyword>
<name>A0A0K0XUA7_9GAMM</name>
<feature type="binding site" evidence="8">
    <location>
        <position position="68"/>
    </location>
    <ligand>
        <name>(R)-pantoate</name>
        <dbReference type="ChEBI" id="CHEBI:15980"/>
    </ligand>
</feature>
<keyword evidence="5 8" id="KW-0547">Nucleotide-binding</keyword>
<keyword evidence="4 8" id="KW-0566">Pantothenate biosynthesis</keyword>
<feature type="active site" description="Proton donor" evidence="8">
    <location>
        <position position="44"/>
    </location>
</feature>
<feature type="binding site" evidence="8">
    <location>
        <begin position="155"/>
        <end position="158"/>
    </location>
    <ligand>
        <name>ATP</name>
        <dbReference type="ChEBI" id="CHEBI:30616"/>
    </ligand>
</feature>
<dbReference type="PATRIC" id="fig|1579979.3.peg.940"/>
<dbReference type="InterPro" id="IPR003721">
    <property type="entry name" value="Pantoate_ligase"/>
</dbReference>
<dbReference type="Proteomes" id="UP000066624">
    <property type="component" value="Chromosome"/>
</dbReference>
<sequence length="286" mass="31459">MKLSPMKLGPTHDLAELRRTIRSWQADGQRVGFVPTMGNLHAGHLALVDRLRKSCDRVVTSIFVNPTQFGPNEDFAAYPRTLEADLAALTELGADLAWVPSVETMYPLAESFMVRAPKALADTLCGADRPGHFDGVASVVLRLFLQVAPDAAIFGEKDFQQLLIIRELVRDYALDIDIESLPTVREVDGLAMSSRNQYLSAEERARAPALHAVLRETAAALAEGDDWATLQRRGFERLSDAGFEPQYLEWRSAETLGVPEAGRPQRLLAAARLGKARLIDNLAVDA</sequence>
<protein>
    <recommendedName>
        <fullName evidence="8">Pantothenate synthetase</fullName>
        <shortName evidence="8">PS</shortName>
        <ecNumber evidence="8">6.3.2.1</ecNumber>
    </recommendedName>
    <alternativeName>
        <fullName evidence="8">Pantoate--beta-alanine ligase</fullName>
    </alternativeName>
    <alternativeName>
        <fullName evidence="8">Pantoate-activating enzyme</fullName>
    </alternativeName>
</protein>
<dbReference type="EC" id="6.3.2.1" evidence="8"/>
<dbReference type="InterPro" id="IPR042176">
    <property type="entry name" value="Pantoate_ligase_C"/>
</dbReference>
<evidence type="ECO:0000256" key="1">
    <source>
        <dbReference type="ARBA" id="ARBA00004990"/>
    </source>
</evidence>
<dbReference type="Gene3D" id="3.30.1300.10">
    <property type="entry name" value="Pantoate-beta-alanine ligase, C-terminal domain"/>
    <property type="match status" value="1"/>
</dbReference>
<dbReference type="STRING" id="1579979.WM2015_918"/>
<dbReference type="GO" id="GO:0005524">
    <property type="term" value="F:ATP binding"/>
    <property type="evidence" value="ECO:0007669"/>
    <property type="project" value="UniProtKB-KW"/>
</dbReference>
<feature type="binding site" evidence="8">
    <location>
        <position position="184"/>
    </location>
    <ligand>
        <name>ATP</name>
        <dbReference type="ChEBI" id="CHEBI:30616"/>
    </ligand>
</feature>
<dbReference type="AlphaFoldDB" id="A0A0K0XUA7"/>
<reference evidence="9 10" key="1">
    <citation type="submission" date="2015-07" db="EMBL/GenBank/DDBJ databases">
        <authorList>
            <person name="Noorani M."/>
        </authorList>
    </citation>
    <scope>NUCLEOTIDE SEQUENCE [LARGE SCALE GENOMIC DNA]</scope>
    <source>
        <strain evidence="9 10">KCTC 42284</strain>
    </source>
</reference>
<dbReference type="CDD" id="cd00560">
    <property type="entry name" value="PanC"/>
    <property type="match status" value="1"/>
</dbReference>
<dbReference type="PANTHER" id="PTHR21299:SF1">
    <property type="entry name" value="PANTOATE--BETA-ALANINE LIGASE"/>
    <property type="match status" value="1"/>
</dbReference>
<dbReference type="Gene3D" id="3.40.50.620">
    <property type="entry name" value="HUPs"/>
    <property type="match status" value="1"/>
</dbReference>
<comment type="pathway">
    <text evidence="1 8">Cofactor biosynthesis; (R)-pantothenate biosynthesis; (R)-pantothenate from (R)-pantoate and beta-alanine: step 1/1.</text>
</comment>
<dbReference type="EMBL" id="CP012154">
    <property type="protein sequence ID" value="AKS41299.1"/>
    <property type="molecule type" value="Genomic_DNA"/>
</dbReference>
<dbReference type="KEGG" id="wma:WM2015_918"/>
<evidence type="ECO:0000256" key="3">
    <source>
        <dbReference type="ARBA" id="ARBA00022598"/>
    </source>
</evidence>
<comment type="subunit">
    <text evidence="8">Homodimer.</text>
</comment>
<comment type="miscellaneous">
    <text evidence="8">The reaction proceeds by a bi uni uni bi ping pong mechanism.</text>
</comment>
<evidence type="ECO:0000313" key="10">
    <source>
        <dbReference type="Proteomes" id="UP000066624"/>
    </source>
</evidence>
<dbReference type="PANTHER" id="PTHR21299">
    <property type="entry name" value="CYTIDYLATE KINASE/PANTOATE-BETA-ALANINE LIGASE"/>
    <property type="match status" value="1"/>
</dbReference>
<dbReference type="InterPro" id="IPR014729">
    <property type="entry name" value="Rossmann-like_a/b/a_fold"/>
</dbReference>
<dbReference type="HAMAP" id="MF_00158">
    <property type="entry name" value="PanC"/>
    <property type="match status" value="1"/>
</dbReference>
<dbReference type="Pfam" id="PF02569">
    <property type="entry name" value="Pantoate_ligase"/>
    <property type="match status" value="1"/>
</dbReference>
<evidence type="ECO:0000256" key="4">
    <source>
        <dbReference type="ARBA" id="ARBA00022655"/>
    </source>
</evidence>
<evidence type="ECO:0000256" key="5">
    <source>
        <dbReference type="ARBA" id="ARBA00022741"/>
    </source>
</evidence>
<gene>
    <name evidence="8" type="primary">panC</name>
    <name evidence="9" type="ORF">WM2015_918</name>
</gene>
<dbReference type="GO" id="GO:0005829">
    <property type="term" value="C:cytosol"/>
    <property type="evidence" value="ECO:0007669"/>
    <property type="project" value="TreeGrafter"/>
</dbReference>
<keyword evidence="6 8" id="KW-0067">ATP-binding</keyword>
<comment type="subcellular location">
    <subcellularLocation>
        <location evidence="8">Cytoplasm</location>
    </subcellularLocation>
</comment>
<evidence type="ECO:0000256" key="2">
    <source>
        <dbReference type="ARBA" id="ARBA00009256"/>
    </source>
</evidence>
<feature type="binding site" evidence="8">
    <location>
        <position position="161"/>
    </location>
    <ligand>
        <name>(R)-pantoate</name>
        <dbReference type="ChEBI" id="CHEBI:15980"/>
    </ligand>
</feature>
<comment type="function">
    <text evidence="8">Catalyzes the condensation of pantoate with beta-alanine in an ATP-dependent reaction via a pantoyl-adenylate intermediate.</text>
</comment>
<comment type="catalytic activity">
    <reaction evidence="7 8">
        <text>(R)-pantoate + beta-alanine + ATP = (R)-pantothenate + AMP + diphosphate + H(+)</text>
        <dbReference type="Rhea" id="RHEA:10912"/>
        <dbReference type="ChEBI" id="CHEBI:15378"/>
        <dbReference type="ChEBI" id="CHEBI:15980"/>
        <dbReference type="ChEBI" id="CHEBI:29032"/>
        <dbReference type="ChEBI" id="CHEBI:30616"/>
        <dbReference type="ChEBI" id="CHEBI:33019"/>
        <dbReference type="ChEBI" id="CHEBI:57966"/>
        <dbReference type="ChEBI" id="CHEBI:456215"/>
        <dbReference type="EC" id="6.3.2.1"/>
    </reaction>
</comment>